<keyword evidence="6" id="KW-1133">Transmembrane helix</keyword>
<feature type="domain" description="Thioester reductase (TE)" evidence="12">
    <location>
        <begin position="40"/>
        <end position="314"/>
    </location>
</feature>
<keyword evidence="4" id="KW-0812">Transmembrane</keyword>
<evidence type="ECO:0000256" key="7">
    <source>
        <dbReference type="ARBA" id="ARBA00023098"/>
    </source>
</evidence>
<dbReference type="SUPFAM" id="SSF51735">
    <property type="entry name" value="NAD(P)-binding Rossmann-fold domains"/>
    <property type="match status" value="1"/>
</dbReference>
<dbReference type="FunFam" id="3.40.50.720:FF:000143">
    <property type="entry name" value="Fatty acyl-CoA reductase"/>
    <property type="match status" value="1"/>
</dbReference>
<proteinExistence type="inferred from homology"/>
<evidence type="ECO:0000256" key="1">
    <source>
        <dbReference type="ARBA" id="ARBA00004141"/>
    </source>
</evidence>
<comment type="function">
    <text evidence="10">Catalyzes the reduction of fatty acyl-CoA to fatty alcohols.</text>
</comment>
<evidence type="ECO:0000256" key="9">
    <source>
        <dbReference type="ARBA" id="ARBA00052530"/>
    </source>
</evidence>
<evidence type="ECO:0000256" key="5">
    <source>
        <dbReference type="ARBA" id="ARBA00022857"/>
    </source>
</evidence>
<evidence type="ECO:0000313" key="14">
    <source>
        <dbReference type="Proteomes" id="UP001154114"/>
    </source>
</evidence>
<evidence type="ECO:0000256" key="6">
    <source>
        <dbReference type="ARBA" id="ARBA00022989"/>
    </source>
</evidence>
<dbReference type="GO" id="GO:0080019">
    <property type="term" value="F:alcohol-forming very long-chain fatty acyl-CoA reductase activity"/>
    <property type="evidence" value="ECO:0007669"/>
    <property type="project" value="InterPro"/>
</dbReference>
<dbReference type="AlphaFoldDB" id="A0A9P0BXV7"/>
<comment type="catalytic activity">
    <reaction evidence="9 10">
        <text>a long-chain fatty acyl-CoA + 2 NADPH + 2 H(+) = a long-chain primary fatty alcohol + 2 NADP(+) + CoA</text>
        <dbReference type="Rhea" id="RHEA:52716"/>
        <dbReference type="ChEBI" id="CHEBI:15378"/>
        <dbReference type="ChEBI" id="CHEBI:57287"/>
        <dbReference type="ChEBI" id="CHEBI:57783"/>
        <dbReference type="ChEBI" id="CHEBI:58349"/>
        <dbReference type="ChEBI" id="CHEBI:77396"/>
        <dbReference type="ChEBI" id="CHEBI:83139"/>
        <dbReference type="EC" id="1.2.1.84"/>
    </reaction>
</comment>
<keyword evidence="3 10" id="KW-0444">Lipid biosynthesis</keyword>
<evidence type="ECO:0000256" key="4">
    <source>
        <dbReference type="ARBA" id="ARBA00022692"/>
    </source>
</evidence>
<dbReference type="GO" id="GO:0005777">
    <property type="term" value="C:peroxisome"/>
    <property type="evidence" value="ECO:0007669"/>
    <property type="project" value="TreeGrafter"/>
</dbReference>
<dbReference type="GO" id="GO:0035336">
    <property type="term" value="P:long-chain fatty-acyl-CoA metabolic process"/>
    <property type="evidence" value="ECO:0007669"/>
    <property type="project" value="TreeGrafter"/>
</dbReference>
<dbReference type="InterPro" id="IPR033640">
    <property type="entry name" value="FAR_C"/>
</dbReference>
<evidence type="ECO:0000256" key="8">
    <source>
        <dbReference type="ARBA" id="ARBA00023136"/>
    </source>
</evidence>
<dbReference type="OrthoDB" id="429813at2759"/>
<dbReference type="GO" id="GO:0016020">
    <property type="term" value="C:membrane"/>
    <property type="evidence" value="ECO:0007669"/>
    <property type="project" value="UniProtKB-SubCell"/>
</dbReference>
<comment type="similarity">
    <text evidence="2 10">Belongs to the fatty acyl-CoA reductase family.</text>
</comment>
<evidence type="ECO:0000259" key="12">
    <source>
        <dbReference type="Pfam" id="PF07993"/>
    </source>
</evidence>
<protein>
    <recommendedName>
        <fullName evidence="10">Fatty acyl-CoA reductase</fullName>
        <ecNumber evidence="10">1.2.1.84</ecNumber>
    </recommendedName>
</protein>
<dbReference type="CDD" id="cd05236">
    <property type="entry name" value="FAR-N_SDR_e"/>
    <property type="match status" value="1"/>
</dbReference>
<comment type="subcellular location">
    <subcellularLocation>
        <location evidence="1">Membrane</location>
        <topology evidence="1">Multi-pass membrane protein</topology>
    </subcellularLocation>
</comment>
<reference evidence="13" key="1">
    <citation type="submission" date="2021-12" db="EMBL/GenBank/DDBJ databases">
        <authorList>
            <person name="King R."/>
        </authorList>
    </citation>
    <scope>NUCLEOTIDE SEQUENCE</scope>
</reference>
<sequence length="511" mass="57669">MDPAFEIELKARKLQEPMNAVIHLGSSPVQKYYEDATVFITGGSGFLGKALVEKLFRACKIKKIYLLLRAKKGKSGQERLDEVLQDPAFVLVRQKQPRFAERVVPVAGDVTEPRLGLSDKDWDTITKEVDFIFHMAATVRFDEPLKVAAKINVGGTLEAVALGKSCTKLKQFIHVSTAYTQTTNDRIGKEVTEQFYQCPIEPKLFMDLVETLEENRLNDITPELIKGWPNTYTFSKAIAEHVIKEAAADIPVCVVKPPVVVPAMYEPHPGWLEKSCLGGPSGIIFGVGLGVLHVMYVDLENKLATVPLEYVNNATIAAAWDASERQKEGNKETPIYIVANEESLKVWADYSKLLNTVCRPIATPIALWYCYLIETKSPVLYWLLNWFLHYIPAYIMDAVCAIIGKRPEGITSFVKVFEKIDKKVGAYKFFLTNSWKFRDHNVKSMISRMTPNDRAIFNCNVNTINVDELTPVWEGLSIDHHASSLRIGDFRFQYLECIYPMALLTFNKEGS</sequence>
<evidence type="ECO:0000256" key="2">
    <source>
        <dbReference type="ARBA" id="ARBA00005928"/>
    </source>
</evidence>
<name>A0A9P0BXV7_CHRIL</name>
<keyword evidence="5 10" id="KW-0521">NADP</keyword>
<dbReference type="Proteomes" id="UP001154114">
    <property type="component" value="Chromosome 30"/>
</dbReference>
<dbReference type="Pfam" id="PF03015">
    <property type="entry name" value="Sterile"/>
    <property type="match status" value="1"/>
</dbReference>
<dbReference type="PANTHER" id="PTHR11011">
    <property type="entry name" value="MALE STERILITY PROTEIN 2-RELATED"/>
    <property type="match status" value="1"/>
</dbReference>
<dbReference type="EC" id="1.2.1.84" evidence="10"/>
<keyword evidence="10" id="KW-0560">Oxidoreductase</keyword>
<feature type="domain" description="Fatty acyl-CoA reductase C-terminal" evidence="11">
    <location>
        <begin position="388"/>
        <end position="468"/>
    </location>
</feature>
<organism evidence="13 14">
    <name type="scientific">Chrysodeixis includens</name>
    <name type="common">Soybean looper</name>
    <name type="synonym">Pseudoplusia includens</name>
    <dbReference type="NCBI Taxonomy" id="689277"/>
    <lineage>
        <taxon>Eukaryota</taxon>
        <taxon>Metazoa</taxon>
        <taxon>Ecdysozoa</taxon>
        <taxon>Arthropoda</taxon>
        <taxon>Hexapoda</taxon>
        <taxon>Insecta</taxon>
        <taxon>Pterygota</taxon>
        <taxon>Neoptera</taxon>
        <taxon>Endopterygota</taxon>
        <taxon>Lepidoptera</taxon>
        <taxon>Glossata</taxon>
        <taxon>Ditrysia</taxon>
        <taxon>Noctuoidea</taxon>
        <taxon>Noctuidae</taxon>
        <taxon>Plusiinae</taxon>
        <taxon>Chrysodeixis</taxon>
    </lineage>
</organism>
<keyword evidence="7 10" id="KW-0443">Lipid metabolism</keyword>
<accession>A0A9P0BXV7</accession>
<dbReference type="InterPro" id="IPR013120">
    <property type="entry name" value="FAR_NAD-bd"/>
</dbReference>
<dbReference type="EMBL" id="LR824033">
    <property type="protein sequence ID" value="CAH0602072.1"/>
    <property type="molecule type" value="Genomic_DNA"/>
</dbReference>
<evidence type="ECO:0000256" key="10">
    <source>
        <dbReference type="RuleBase" id="RU363097"/>
    </source>
</evidence>
<evidence type="ECO:0000313" key="13">
    <source>
        <dbReference type="EMBL" id="CAH0602072.1"/>
    </source>
</evidence>
<keyword evidence="14" id="KW-1185">Reference proteome</keyword>
<dbReference type="InterPro" id="IPR026055">
    <property type="entry name" value="FAR"/>
</dbReference>
<evidence type="ECO:0000256" key="3">
    <source>
        <dbReference type="ARBA" id="ARBA00022516"/>
    </source>
</evidence>
<evidence type="ECO:0000259" key="11">
    <source>
        <dbReference type="Pfam" id="PF03015"/>
    </source>
</evidence>
<dbReference type="CDD" id="cd09071">
    <property type="entry name" value="FAR_C"/>
    <property type="match status" value="1"/>
</dbReference>
<gene>
    <name evidence="13" type="ORF">CINC_LOCUS9920</name>
</gene>
<dbReference type="InterPro" id="IPR036291">
    <property type="entry name" value="NAD(P)-bd_dom_sf"/>
</dbReference>
<dbReference type="GO" id="GO:0102965">
    <property type="term" value="F:alcohol-forming long-chain fatty acyl-CoA reductase activity"/>
    <property type="evidence" value="ECO:0007669"/>
    <property type="project" value="UniProtKB-EC"/>
</dbReference>
<dbReference type="Gene3D" id="3.40.50.720">
    <property type="entry name" value="NAD(P)-binding Rossmann-like Domain"/>
    <property type="match status" value="1"/>
</dbReference>
<keyword evidence="8" id="KW-0472">Membrane</keyword>
<dbReference type="PANTHER" id="PTHR11011:SF60">
    <property type="entry name" value="FATTY ACYL-COA REDUCTASE-RELATED"/>
    <property type="match status" value="1"/>
</dbReference>
<dbReference type="Pfam" id="PF07993">
    <property type="entry name" value="NAD_binding_4"/>
    <property type="match status" value="1"/>
</dbReference>